<dbReference type="AlphaFoldDB" id="A0A4R6UYX2"/>
<keyword evidence="3" id="KW-0378">Hydrolase</keyword>
<dbReference type="Gene3D" id="3.40.50.1110">
    <property type="entry name" value="SGNH hydrolase"/>
    <property type="match status" value="1"/>
</dbReference>
<dbReference type="Gene3D" id="2.60.120.260">
    <property type="entry name" value="Galactose-binding domain-like"/>
    <property type="match status" value="1"/>
</dbReference>
<sequence length="385" mass="40479">MPDLTAVPITAELVRGAVELEATDRGVRPHRLPAAARARAEAQVLGAESCPAGVRLVLRTTATVVEIDAHRTTTSFRGMPPRPDGRFDLLVDGVPTDQQHSSGGRAVVLDLATGEAETHDGPVATIRFAGLPPREKRLEVWLPHQEPTELVALRADAPVSPEPSGDRPVWVHHGSSISQGSNAAGPTGTWPSLVATSCGLELVNLGFSGGMMLDPFVARAIAAMPADLLSIKIGINIVNGDLMRRRAFAPAVHGFLDTVRDGHPTTPLLVVGPILCPIHETTPGPGAPDFADGTVRFRATGDPADVNAGPTGKLSLRVVRDELARVVAQRADDANLHLLDGLDLYGEGDAAALPLPDRLHPDPATHRLIAERFAAHAFGPGGPFA</sequence>
<evidence type="ECO:0000313" key="3">
    <source>
        <dbReference type="EMBL" id="TDQ52736.1"/>
    </source>
</evidence>
<organism evidence="3 4">
    <name type="scientific">Actinomycetospora succinea</name>
    <dbReference type="NCBI Taxonomy" id="663603"/>
    <lineage>
        <taxon>Bacteria</taxon>
        <taxon>Bacillati</taxon>
        <taxon>Actinomycetota</taxon>
        <taxon>Actinomycetes</taxon>
        <taxon>Pseudonocardiales</taxon>
        <taxon>Pseudonocardiaceae</taxon>
        <taxon>Actinomycetospora</taxon>
    </lineage>
</organism>
<dbReference type="InterPro" id="IPR048977">
    <property type="entry name" value="SsfX3-like_N"/>
</dbReference>
<accession>A0A4R6UYX2</accession>
<dbReference type="Proteomes" id="UP000295705">
    <property type="component" value="Unassembled WGS sequence"/>
</dbReference>
<dbReference type="InterPro" id="IPR036514">
    <property type="entry name" value="SGNH_hydro_sf"/>
</dbReference>
<evidence type="ECO:0000313" key="4">
    <source>
        <dbReference type="Proteomes" id="UP000295705"/>
    </source>
</evidence>
<proteinExistence type="predicted"/>
<keyword evidence="4" id="KW-1185">Reference proteome</keyword>
<dbReference type="EMBL" id="SNYO01000007">
    <property type="protein sequence ID" value="TDQ52736.1"/>
    <property type="molecule type" value="Genomic_DNA"/>
</dbReference>
<feature type="domain" description="SGNH hydrolase-type esterase" evidence="1">
    <location>
        <begin position="174"/>
        <end position="368"/>
    </location>
</feature>
<evidence type="ECO:0000259" key="2">
    <source>
        <dbReference type="Pfam" id="PF21181"/>
    </source>
</evidence>
<feature type="domain" description="SsfX3-like N-terminal" evidence="2">
    <location>
        <begin position="15"/>
        <end position="145"/>
    </location>
</feature>
<protein>
    <submittedName>
        <fullName evidence="3">GDSL-like lipase/acylhydrolase family protein</fullName>
    </submittedName>
</protein>
<reference evidence="3 4" key="1">
    <citation type="submission" date="2019-03" db="EMBL/GenBank/DDBJ databases">
        <title>Genomic Encyclopedia of Type Strains, Phase IV (KMG-IV): sequencing the most valuable type-strain genomes for metagenomic binning, comparative biology and taxonomic classification.</title>
        <authorList>
            <person name="Goeker M."/>
        </authorList>
    </citation>
    <scope>NUCLEOTIDE SEQUENCE [LARGE SCALE GENOMIC DNA]</scope>
    <source>
        <strain evidence="3 4">DSM 45775</strain>
    </source>
</reference>
<dbReference type="InterPro" id="IPR013830">
    <property type="entry name" value="SGNH_hydro"/>
</dbReference>
<comment type="caution">
    <text evidence="3">The sequence shown here is derived from an EMBL/GenBank/DDBJ whole genome shotgun (WGS) entry which is preliminary data.</text>
</comment>
<dbReference type="SUPFAM" id="SSF52266">
    <property type="entry name" value="SGNH hydrolase"/>
    <property type="match status" value="1"/>
</dbReference>
<dbReference type="Pfam" id="PF21181">
    <property type="entry name" value="SsfX3_N"/>
    <property type="match status" value="1"/>
</dbReference>
<name>A0A4R6UYX2_9PSEU</name>
<dbReference type="GO" id="GO:0016787">
    <property type="term" value="F:hydrolase activity"/>
    <property type="evidence" value="ECO:0007669"/>
    <property type="project" value="UniProtKB-KW"/>
</dbReference>
<evidence type="ECO:0000259" key="1">
    <source>
        <dbReference type="Pfam" id="PF13472"/>
    </source>
</evidence>
<gene>
    <name evidence="3" type="ORF">EV188_107113</name>
</gene>
<dbReference type="Pfam" id="PF13472">
    <property type="entry name" value="Lipase_GDSL_2"/>
    <property type="match status" value="1"/>
</dbReference>